<comment type="caution">
    <text evidence="3">The sequence shown here is derived from an EMBL/GenBank/DDBJ whole genome shotgun (WGS) entry which is preliminary data.</text>
</comment>
<dbReference type="SUPFAM" id="SSF57196">
    <property type="entry name" value="EGF/Laminin"/>
    <property type="match status" value="1"/>
</dbReference>
<dbReference type="AlphaFoldDB" id="A0A3S5BNL9"/>
<keyword evidence="1" id="KW-0245">EGF-like domain</keyword>
<accession>A0A3S5BNL9</accession>
<name>A0A3S5BNL9_9PLAT</name>
<dbReference type="PROSITE" id="PS01186">
    <property type="entry name" value="EGF_2"/>
    <property type="match status" value="2"/>
</dbReference>
<dbReference type="InterPro" id="IPR000742">
    <property type="entry name" value="EGF"/>
</dbReference>
<comment type="caution">
    <text evidence="1">Lacks conserved residue(s) required for the propagation of feature annotation.</text>
</comment>
<reference evidence="3" key="1">
    <citation type="submission" date="2018-11" db="EMBL/GenBank/DDBJ databases">
        <authorList>
            <consortium name="Pathogen Informatics"/>
        </authorList>
    </citation>
    <scope>NUCLEOTIDE SEQUENCE</scope>
</reference>
<proteinExistence type="predicted"/>
<feature type="disulfide bond" evidence="1">
    <location>
        <begin position="46"/>
        <end position="55"/>
    </location>
</feature>
<dbReference type="EMBL" id="CAAALY010129977">
    <property type="protein sequence ID" value="VEL32076.1"/>
    <property type="molecule type" value="Genomic_DNA"/>
</dbReference>
<dbReference type="Gene3D" id="2.10.25.10">
    <property type="entry name" value="Laminin"/>
    <property type="match status" value="1"/>
</dbReference>
<evidence type="ECO:0000256" key="1">
    <source>
        <dbReference type="PROSITE-ProRule" id="PRU00076"/>
    </source>
</evidence>
<evidence type="ECO:0000259" key="2">
    <source>
        <dbReference type="PROSITE" id="PS50026"/>
    </source>
</evidence>
<dbReference type="Proteomes" id="UP000784294">
    <property type="component" value="Unassembled WGS sequence"/>
</dbReference>
<evidence type="ECO:0000313" key="4">
    <source>
        <dbReference type="Proteomes" id="UP000784294"/>
    </source>
</evidence>
<keyword evidence="1" id="KW-1015">Disulfide bond</keyword>
<dbReference type="PROSITE" id="PS00022">
    <property type="entry name" value="EGF_1"/>
    <property type="match status" value="1"/>
</dbReference>
<keyword evidence="4" id="KW-1185">Reference proteome</keyword>
<gene>
    <name evidence="3" type="ORF">PXEA_LOCUS25516</name>
</gene>
<organism evidence="3 4">
    <name type="scientific">Protopolystoma xenopodis</name>
    <dbReference type="NCBI Taxonomy" id="117903"/>
    <lineage>
        <taxon>Eukaryota</taxon>
        <taxon>Metazoa</taxon>
        <taxon>Spiralia</taxon>
        <taxon>Lophotrochozoa</taxon>
        <taxon>Platyhelminthes</taxon>
        <taxon>Monogenea</taxon>
        <taxon>Polyopisthocotylea</taxon>
        <taxon>Polystomatidea</taxon>
        <taxon>Polystomatidae</taxon>
        <taxon>Protopolystoma</taxon>
    </lineage>
</organism>
<dbReference type="PROSITE" id="PS50026">
    <property type="entry name" value="EGF_3"/>
    <property type="match status" value="1"/>
</dbReference>
<dbReference type="Pfam" id="PF00008">
    <property type="entry name" value="EGF"/>
    <property type="match status" value="1"/>
</dbReference>
<feature type="domain" description="EGF-like" evidence="2">
    <location>
        <begin position="10"/>
        <end position="56"/>
    </location>
</feature>
<dbReference type="OrthoDB" id="10268124at2759"/>
<sequence length="130" mass="13466">MLFAVPPCPVTDVCDPTTCLNGGRCSETSEGGAETTIRRHRLPCICPVGFYGSHCHLRVPIRGCRRRHAGSGVGIGNEMAPSGDANSGAASVAGSGEAGRGTSGECFCLPGWSGPNCEQSKSCTQKFCFL</sequence>
<protein>
    <recommendedName>
        <fullName evidence="2">EGF-like domain-containing protein</fullName>
    </recommendedName>
</protein>
<evidence type="ECO:0000313" key="3">
    <source>
        <dbReference type="EMBL" id="VEL32076.1"/>
    </source>
</evidence>